<gene>
    <name evidence="3" type="primary">orf100_2</name>
    <name evidence="2" type="synonym">orf100_1</name>
</gene>
<feature type="transmembrane region" description="Helical" evidence="1">
    <location>
        <begin position="37"/>
        <end position="61"/>
    </location>
</feature>
<keyword evidence="3" id="KW-0934">Plastid</keyword>
<evidence type="ECO:0000256" key="1">
    <source>
        <dbReference type="SAM" id="Phobius"/>
    </source>
</evidence>
<evidence type="ECO:0000313" key="3">
    <source>
        <dbReference type="EMBL" id="AGY78394.1"/>
    </source>
</evidence>
<dbReference type="RefSeq" id="YP_009028849.1">
    <property type="nucleotide sequence ID" value="NC_024080.1"/>
</dbReference>
<dbReference type="GeneID" id="19739691"/>
<dbReference type="RefSeq" id="YP_009028789.1">
    <property type="nucleotide sequence ID" value="NC_024080.1"/>
</dbReference>
<keyword evidence="1" id="KW-0812">Transmembrane</keyword>
<keyword evidence="3" id="KW-0150">Chloroplast</keyword>
<dbReference type="AlphaFoldDB" id="A0A023IP21"/>
<keyword evidence="1" id="KW-0472">Membrane</keyword>
<dbReference type="EMBL" id="KC509520">
    <property type="protein sequence ID" value="AGY78392.1"/>
    <property type="molecule type" value="Genomic_DNA"/>
</dbReference>
<evidence type="ECO:0000313" key="2">
    <source>
        <dbReference type="EMBL" id="AGY78392.1"/>
    </source>
</evidence>
<dbReference type="EMBL" id="KC509520">
    <property type="protein sequence ID" value="AGY78394.1"/>
    <property type="molecule type" value="Genomic_DNA"/>
</dbReference>
<proteinExistence type="predicted"/>
<organism evidence="3">
    <name type="scientific">Asterionellopsis glacialis</name>
    <dbReference type="NCBI Taxonomy" id="33640"/>
    <lineage>
        <taxon>Eukaryota</taxon>
        <taxon>Sar</taxon>
        <taxon>Stramenopiles</taxon>
        <taxon>Ochrophyta</taxon>
        <taxon>Bacillariophyta</taxon>
        <taxon>Fragilariophyceae</taxon>
        <taxon>Fragilariophycidae</taxon>
        <taxon>Fragilariales</taxon>
        <taxon>Fragilariaceae</taxon>
        <taxon>Asterionellopsis</taxon>
    </lineage>
</organism>
<keyword evidence="1" id="KW-1133">Transmembrane helix</keyword>
<name>A0A023IP21_9STRA</name>
<sequence length="100" mass="11162">MKSLIVSSNLGREEKICLLKIKLDFIINGKCAGKRRFLVMAILSAVITFTVSGVGGLALILEALYRLFQEGKISRALYKQIIKVLANRWGLKVPAEHFLD</sequence>
<dbReference type="GeneID" id="19739755"/>
<protein>
    <submittedName>
        <fullName evidence="3">Uncharacterized protein</fullName>
    </submittedName>
</protein>
<geneLocation type="chloroplast" evidence="3"/>
<accession>A0A023IP21</accession>
<reference evidence="3" key="1">
    <citation type="journal article" date="2014" name="Genome Biol. Evol.">
        <title>Serial gene losses and foreign DNA underlie size and sequence variation in the plastid genomes of diatoms.</title>
        <authorList>
            <person name="Ruck E.C."/>
            <person name="Nakov T."/>
            <person name="Jansen R.K."/>
            <person name="Theriot E.C."/>
            <person name="Alverson A.J."/>
        </authorList>
    </citation>
    <scope>NUCLEOTIDE SEQUENCE</scope>
    <source>
        <strain evidence="3">Ccmp1717</strain>
    </source>
</reference>